<dbReference type="AlphaFoldDB" id="A0A6J4UA01"/>
<gene>
    <name evidence="1" type="ORF">AVDCRST_MAG59-1199</name>
</gene>
<protein>
    <submittedName>
        <fullName evidence="1">Uncharacterized protein</fullName>
    </submittedName>
</protein>
<name>A0A6J4UA01_9BACT</name>
<evidence type="ECO:0000313" key="1">
    <source>
        <dbReference type="EMBL" id="CAA9544927.1"/>
    </source>
</evidence>
<dbReference type="EMBL" id="CADCWF010000073">
    <property type="protein sequence ID" value="CAA9544927.1"/>
    <property type="molecule type" value="Genomic_DNA"/>
</dbReference>
<reference evidence="1" key="1">
    <citation type="submission" date="2020-02" db="EMBL/GenBank/DDBJ databases">
        <authorList>
            <person name="Meier V. D."/>
        </authorList>
    </citation>
    <scope>NUCLEOTIDE SEQUENCE</scope>
    <source>
        <strain evidence="1">AVDCRST_MAG59</strain>
    </source>
</reference>
<accession>A0A6J4UA01</accession>
<proteinExistence type="predicted"/>
<organism evidence="1">
    <name type="scientific">uncultured Thermomicrobiales bacterium</name>
    <dbReference type="NCBI Taxonomy" id="1645740"/>
    <lineage>
        <taxon>Bacteria</taxon>
        <taxon>Pseudomonadati</taxon>
        <taxon>Thermomicrobiota</taxon>
        <taxon>Thermomicrobia</taxon>
        <taxon>Thermomicrobiales</taxon>
        <taxon>environmental samples</taxon>
    </lineage>
</organism>
<sequence length="43" mass="4632">MLARSPGCRLGVRSAQRGDPLRGLLRLACTLLYLRFLSTGEGG</sequence>